<sequence>MEASTSSSSSLNNCTTTTNPPRLHRTNRPLQLPTVCVNDIGQQQNLNSSNFTAAMVAAISAAQAQSSPLNSPVFINTEMIIPSTSTSIAAATASGSIISTTPQTFHGIPTHHHQQQQPSVALQQQQQLQDLHAFRLASGGATSAMLHERWFSDYRHERTSSSSSDSGIIFQFSPPGAAHLGPCPSSASLSISPPGLSPLQLDSAFSTPTPSSSNRFRSHFTFDHVMSPVRRKNDSSAFDLSSSVLAAAAAAANLQHQQQQTSAAVLNEIIKRASTASTSSSSGIASSSISTADFEEEIKRKQEEIVAAAANAASVSNSMFQSPIKSAVFRTESLPAVRFPLQCEVEKMMQTFYSNQPPQQPQQPQFLQRSPVVRTSSLNVTSPPFFQPLPQSPLNNQQLRPSFGSAQSAFRAPSTFVQQPQQPQSTTLSSLLPPPPTILKTAPSPPQKQRKKTKSSTSPVPEEMDETKRQYFCTTCNKDFRRPDILSRHLRRHTGEKPFGCNDCGRYFSRSDHLRTHRRTHTDEKPYKCTVCSYAARRRDVLTRHMSTRHQQKAERTFFPRQRRCISESINKPSNSTISLSMENIKQEPSQILASPKRQRYSTEIKTEIFETDPEEEEEGLEEDEDDEIIDVTNIEDDVVIDGDDENVAKGDEGGGEDRVIELN</sequence>
<organism evidence="1 2">
    <name type="scientific">Panagrolaimus sp. PS1159</name>
    <dbReference type="NCBI Taxonomy" id="55785"/>
    <lineage>
        <taxon>Eukaryota</taxon>
        <taxon>Metazoa</taxon>
        <taxon>Ecdysozoa</taxon>
        <taxon>Nematoda</taxon>
        <taxon>Chromadorea</taxon>
        <taxon>Rhabditida</taxon>
        <taxon>Tylenchina</taxon>
        <taxon>Panagrolaimomorpha</taxon>
        <taxon>Panagrolaimoidea</taxon>
        <taxon>Panagrolaimidae</taxon>
        <taxon>Panagrolaimus</taxon>
    </lineage>
</organism>
<dbReference type="WBParaSite" id="PS1159_v2.g19279.t1">
    <property type="protein sequence ID" value="PS1159_v2.g19279.t1"/>
    <property type="gene ID" value="PS1159_v2.g19279"/>
</dbReference>
<evidence type="ECO:0000313" key="1">
    <source>
        <dbReference type="Proteomes" id="UP000887580"/>
    </source>
</evidence>
<protein>
    <submittedName>
        <fullName evidence="2">C2H2-type domain-containing protein</fullName>
    </submittedName>
</protein>
<name>A0AC35FNX2_9BILA</name>
<dbReference type="Proteomes" id="UP000887580">
    <property type="component" value="Unplaced"/>
</dbReference>
<reference evidence="2" key="1">
    <citation type="submission" date="2022-11" db="UniProtKB">
        <authorList>
            <consortium name="WormBaseParasite"/>
        </authorList>
    </citation>
    <scope>IDENTIFICATION</scope>
</reference>
<accession>A0AC35FNX2</accession>
<evidence type="ECO:0000313" key="2">
    <source>
        <dbReference type="WBParaSite" id="PS1159_v2.g19279.t1"/>
    </source>
</evidence>
<proteinExistence type="predicted"/>